<dbReference type="InterPro" id="IPR009027">
    <property type="entry name" value="Ribosomal_bL9/RNase_H1_N"/>
</dbReference>
<evidence type="ECO:0000313" key="2">
    <source>
        <dbReference type="EMBL" id="OCH87780.1"/>
    </source>
</evidence>
<sequence length="207" mass="21335">MTQVNSNVKEEGSGTELPSRFTMQELLDALNHLTNQQRVAGVEGSGAVRTRVCAPNVPDATSAATVATDTATRGTVQPAIHVHMPAVHNAPAVAIAPAVAATPIHPVTVATTSRTAAGAATPKALACSSTLIVHPAPLAPVEWIRTTHWYSVTCGLDVGVFSSWAEVQPPVSGVSNACFLHHSSKQSAVNAFNAALACGHVQVVVLD</sequence>
<dbReference type="Proteomes" id="UP000250043">
    <property type="component" value="Unassembled WGS sequence"/>
</dbReference>
<proteinExistence type="predicted"/>
<dbReference type="Gene3D" id="3.40.970.10">
    <property type="entry name" value="Ribonuclease H1, N-terminal domain"/>
    <property type="match status" value="1"/>
</dbReference>
<dbReference type="InterPro" id="IPR037056">
    <property type="entry name" value="RNase_H1_N_sf"/>
</dbReference>
<evidence type="ECO:0000259" key="1">
    <source>
        <dbReference type="Pfam" id="PF01693"/>
    </source>
</evidence>
<dbReference type="OrthoDB" id="3270804at2759"/>
<accession>A0A8E2AYI8</accession>
<evidence type="ECO:0000313" key="3">
    <source>
        <dbReference type="Proteomes" id="UP000250043"/>
    </source>
</evidence>
<dbReference type="Pfam" id="PF01693">
    <property type="entry name" value="Cauli_VI"/>
    <property type="match status" value="1"/>
</dbReference>
<feature type="domain" description="Ribonuclease H1 N-terminal" evidence="1">
    <location>
        <begin position="149"/>
        <end position="190"/>
    </location>
</feature>
<dbReference type="InterPro" id="IPR011320">
    <property type="entry name" value="RNase_H1_N"/>
</dbReference>
<protein>
    <recommendedName>
        <fullName evidence="1">Ribonuclease H1 N-terminal domain-containing protein</fullName>
    </recommendedName>
</protein>
<name>A0A8E2AYI8_9APHY</name>
<keyword evidence="3" id="KW-1185">Reference proteome</keyword>
<organism evidence="2 3">
    <name type="scientific">Obba rivulosa</name>
    <dbReference type="NCBI Taxonomy" id="1052685"/>
    <lineage>
        <taxon>Eukaryota</taxon>
        <taxon>Fungi</taxon>
        <taxon>Dikarya</taxon>
        <taxon>Basidiomycota</taxon>
        <taxon>Agaricomycotina</taxon>
        <taxon>Agaricomycetes</taxon>
        <taxon>Polyporales</taxon>
        <taxon>Gelatoporiaceae</taxon>
        <taxon>Obba</taxon>
    </lineage>
</organism>
<dbReference type="EMBL" id="KV722473">
    <property type="protein sequence ID" value="OCH87780.1"/>
    <property type="molecule type" value="Genomic_DNA"/>
</dbReference>
<dbReference type="AlphaFoldDB" id="A0A8E2AYI8"/>
<reference evidence="2 3" key="1">
    <citation type="submission" date="2016-07" db="EMBL/GenBank/DDBJ databases">
        <title>Draft genome of the white-rot fungus Obba rivulosa 3A-2.</title>
        <authorList>
            <consortium name="DOE Joint Genome Institute"/>
            <person name="Miettinen O."/>
            <person name="Riley R."/>
            <person name="Acob R."/>
            <person name="Barry K."/>
            <person name="Cullen D."/>
            <person name="De Vries R."/>
            <person name="Hainaut M."/>
            <person name="Hatakka A."/>
            <person name="Henrissat B."/>
            <person name="Hilden K."/>
            <person name="Kuo R."/>
            <person name="Labutti K."/>
            <person name="Lipzen A."/>
            <person name="Makela M.R."/>
            <person name="Sandor L."/>
            <person name="Spatafora J.W."/>
            <person name="Grigoriev I.V."/>
            <person name="Hibbett D.S."/>
        </authorList>
    </citation>
    <scope>NUCLEOTIDE SEQUENCE [LARGE SCALE GENOMIC DNA]</scope>
    <source>
        <strain evidence="2 3">3A-2</strain>
    </source>
</reference>
<dbReference type="SUPFAM" id="SSF55658">
    <property type="entry name" value="L9 N-domain-like"/>
    <property type="match status" value="1"/>
</dbReference>
<gene>
    <name evidence="2" type="ORF">OBBRIDRAFT_805830</name>
</gene>